<evidence type="ECO:0000256" key="3">
    <source>
        <dbReference type="ARBA" id="ARBA00023163"/>
    </source>
</evidence>
<evidence type="ECO:0000259" key="6">
    <source>
        <dbReference type="SMART" id="SM00906"/>
    </source>
</evidence>
<dbReference type="GO" id="GO:0006351">
    <property type="term" value="P:DNA-templated transcription"/>
    <property type="evidence" value="ECO:0007669"/>
    <property type="project" value="InterPro"/>
</dbReference>
<dbReference type="GO" id="GO:0003677">
    <property type="term" value="F:DNA binding"/>
    <property type="evidence" value="ECO:0007669"/>
    <property type="project" value="UniProtKB-KW"/>
</dbReference>
<dbReference type="CDD" id="cd12148">
    <property type="entry name" value="fungal_TF_MHR"/>
    <property type="match status" value="1"/>
</dbReference>
<accession>A0A0J9UJ95</accession>
<feature type="domain" description="Xylanolytic transcriptional activator regulatory" evidence="6">
    <location>
        <begin position="124"/>
        <end position="196"/>
    </location>
</feature>
<evidence type="ECO:0000256" key="2">
    <source>
        <dbReference type="ARBA" id="ARBA00023125"/>
    </source>
</evidence>
<dbReference type="InterPro" id="IPR007219">
    <property type="entry name" value="XnlR_reg_dom"/>
</dbReference>
<dbReference type="EMBL" id="DS231697">
    <property type="protein sequence ID" value="KNA98205.1"/>
    <property type="molecule type" value="Genomic_DNA"/>
</dbReference>
<evidence type="ECO:0000256" key="5">
    <source>
        <dbReference type="SAM" id="MobiDB-lite"/>
    </source>
</evidence>
<name>A0A0J9UJ95_FUSO4</name>
<feature type="region of interest" description="Disordered" evidence="5">
    <location>
        <begin position="269"/>
        <end position="317"/>
    </location>
</feature>
<sequence length="361" mass="40198">MDHALFLYNTVKFRLGELFCIIDEPSFLEIFYLFHKNPLGTAQEHRLWFIEYLLILALGKALTSGYGSTSRAKTTLNGSYLAARALSLLPDIAVLQNKRPALLAMRVLSLSALYLHAVDMRSAAYQYMGQAFRLALHDGLHRRMPKDVCPKLVAEFSNTWWGIYVLDQEISAGLGCPSTLSQDYITTSTPDLLSSDHLEKALSLRVRLSRLVLTITSSFLPSHIQQFEWRQSVAVIFEALMCKGSVTVGLRRTELEHLETLLAPHRNEESASERCYLPTEPSSLNPSTPHRSWGGRASGGQGQDDQTPVGSCPDDTGLSTGLSTGLWDFAVSHVGLEEILSLAREFENDDPIPWLLSPDFV</sequence>
<evidence type="ECO:0000313" key="8">
    <source>
        <dbReference type="Proteomes" id="UP000009097"/>
    </source>
</evidence>
<keyword evidence="1" id="KW-0805">Transcription regulation</keyword>
<dbReference type="InterPro" id="IPR051127">
    <property type="entry name" value="Fungal_SecMet_Regulators"/>
</dbReference>
<gene>
    <name evidence="7" type="ORF">FOXG_02607</name>
</gene>
<evidence type="ECO:0000313" key="7">
    <source>
        <dbReference type="EMBL" id="KNA98205.1"/>
    </source>
</evidence>
<reference evidence="7" key="2">
    <citation type="journal article" date="2010" name="Nature">
        <title>Comparative genomics reveals mobile pathogenicity chromosomes in Fusarium.</title>
        <authorList>
            <person name="Ma L.J."/>
            <person name="van der Does H.C."/>
            <person name="Borkovich K.A."/>
            <person name="Coleman J.J."/>
            <person name="Daboussi M.J."/>
            <person name="Di Pietro A."/>
            <person name="Dufresne M."/>
            <person name="Freitag M."/>
            <person name="Grabherr M."/>
            <person name="Henrissat B."/>
            <person name="Houterman P.M."/>
            <person name="Kang S."/>
            <person name="Shim W.B."/>
            <person name="Woloshuk C."/>
            <person name="Xie X."/>
            <person name="Xu J.R."/>
            <person name="Antoniw J."/>
            <person name="Baker S.E."/>
            <person name="Bluhm B.H."/>
            <person name="Breakspear A."/>
            <person name="Brown D.W."/>
            <person name="Butchko R.A."/>
            <person name="Chapman S."/>
            <person name="Coulson R."/>
            <person name="Coutinho P.M."/>
            <person name="Danchin E.G."/>
            <person name="Diener A."/>
            <person name="Gale L.R."/>
            <person name="Gardiner D.M."/>
            <person name="Goff S."/>
            <person name="Hammond-Kosack K.E."/>
            <person name="Hilburn K."/>
            <person name="Hua-Van A."/>
            <person name="Jonkers W."/>
            <person name="Kazan K."/>
            <person name="Kodira C.D."/>
            <person name="Koehrsen M."/>
            <person name="Kumar L."/>
            <person name="Lee Y.H."/>
            <person name="Li L."/>
            <person name="Manners J.M."/>
            <person name="Miranda-Saavedra D."/>
            <person name="Mukherjee M."/>
            <person name="Park G."/>
            <person name="Park J."/>
            <person name="Park S.Y."/>
            <person name="Proctor R.H."/>
            <person name="Regev A."/>
            <person name="Ruiz-Roldan M.C."/>
            <person name="Sain D."/>
            <person name="Sakthikumar S."/>
            <person name="Sykes S."/>
            <person name="Schwartz D.C."/>
            <person name="Turgeon B.G."/>
            <person name="Wapinski I."/>
            <person name="Yoder O."/>
            <person name="Young S."/>
            <person name="Zeng Q."/>
            <person name="Zhou S."/>
            <person name="Galagan J."/>
            <person name="Cuomo C.A."/>
            <person name="Kistler H.C."/>
            <person name="Rep M."/>
        </authorList>
    </citation>
    <scope>NUCLEOTIDE SEQUENCE [LARGE SCALE GENOMIC DNA]</scope>
    <source>
        <strain evidence="7">4287</strain>
    </source>
</reference>
<dbReference type="PANTHER" id="PTHR47424">
    <property type="entry name" value="REGULATORY PROTEIN GAL4"/>
    <property type="match status" value="1"/>
</dbReference>
<feature type="compositionally biased region" description="Polar residues" evidence="5">
    <location>
        <begin position="280"/>
        <end position="290"/>
    </location>
</feature>
<dbReference type="RefSeq" id="XP_018236251.1">
    <property type="nucleotide sequence ID" value="XM_018380071.1"/>
</dbReference>
<evidence type="ECO:0000256" key="1">
    <source>
        <dbReference type="ARBA" id="ARBA00023015"/>
    </source>
</evidence>
<dbReference type="PANTHER" id="PTHR47424:SF3">
    <property type="entry name" value="REGULATORY PROTEIN GAL4"/>
    <property type="match status" value="1"/>
</dbReference>
<dbReference type="SMART" id="SM00906">
    <property type="entry name" value="Fungal_trans"/>
    <property type="match status" value="1"/>
</dbReference>
<dbReference type="GeneID" id="28944792"/>
<reference evidence="7" key="1">
    <citation type="submission" date="2007-04" db="EMBL/GenBank/DDBJ databases">
        <authorList>
            <consortium name="The Broad Institute Genome Sequencing Platform"/>
            <person name="Birren B."/>
            <person name="Lander E."/>
            <person name="Galagan J."/>
            <person name="Nusbaum C."/>
            <person name="Devon K."/>
            <person name="Ma L.-J."/>
            <person name="Jaffe D."/>
            <person name="Butler J."/>
            <person name="Alvarez P."/>
            <person name="Gnerre S."/>
            <person name="Grabherr M."/>
            <person name="Kleber M."/>
            <person name="Mauceli E."/>
            <person name="Brockman W."/>
            <person name="MacCallum I.A."/>
            <person name="Young S."/>
            <person name="LaButti K."/>
            <person name="DeCaprio D."/>
            <person name="Crawford M."/>
            <person name="Koehrsen M."/>
            <person name="Engels R."/>
            <person name="Montgomery P."/>
            <person name="Pearson M."/>
            <person name="Howarth C."/>
            <person name="Larson L."/>
            <person name="White J."/>
            <person name="O'Leary S."/>
            <person name="Kodira C."/>
            <person name="Zeng Q."/>
            <person name="Yandava C."/>
            <person name="Alvarado L."/>
            <person name="Kistler C."/>
            <person name="Shim W.-B."/>
            <person name="Kang S."/>
            <person name="Woloshuk C."/>
        </authorList>
    </citation>
    <scope>NUCLEOTIDE SEQUENCE</scope>
    <source>
        <strain evidence="7">4287</strain>
    </source>
</reference>
<dbReference type="Proteomes" id="UP000009097">
    <property type="component" value="Unassembled WGS sequence"/>
</dbReference>
<dbReference type="Pfam" id="PF04082">
    <property type="entry name" value="Fungal_trans"/>
    <property type="match status" value="1"/>
</dbReference>
<evidence type="ECO:0000256" key="4">
    <source>
        <dbReference type="ARBA" id="ARBA00023242"/>
    </source>
</evidence>
<dbReference type="GO" id="GO:0008270">
    <property type="term" value="F:zinc ion binding"/>
    <property type="evidence" value="ECO:0007669"/>
    <property type="project" value="InterPro"/>
</dbReference>
<keyword evidence="3" id="KW-0804">Transcription</keyword>
<keyword evidence="2" id="KW-0238">DNA-binding</keyword>
<proteinExistence type="predicted"/>
<keyword evidence="4" id="KW-0539">Nucleus</keyword>
<organism evidence="7 8">
    <name type="scientific">Fusarium oxysporum f. sp. lycopersici (strain 4287 / CBS 123668 / FGSC 9935 / NRRL 34936)</name>
    <name type="common">Fusarium vascular wilt of tomato</name>
    <dbReference type="NCBI Taxonomy" id="426428"/>
    <lineage>
        <taxon>Eukaryota</taxon>
        <taxon>Fungi</taxon>
        <taxon>Dikarya</taxon>
        <taxon>Ascomycota</taxon>
        <taxon>Pezizomycotina</taxon>
        <taxon>Sordariomycetes</taxon>
        <taxon>Hypocreomycetidae</taxon>
        <taxon>Hypocreales</taxon>
        <taxon>Nectriaceae</taxon>
        <taxon>Fusarium</taxon>
        <taxon>Fusarium oxysporum species complex</taxon>
    </lineage>
</organism>
<dbReference type="AlphaFoldDB" id="A0A0J9UJ95"/>
<dbReference type="VEuPathDB" id="FungiDB:FOXG_02607"/>
<protein>
    <recommendedName>
        <fullName evidence="6">Xylanolytic transcriptional activator regulatory domain-containing protein</fullName>
    </recommendedName>
</protein>